<evidence type="ECO:0000313" key="2">
    <source>
        <dbReference type="Proteomes" id="UP000244240"/>
    </source>
</evidence>
<dbReference type="AlphaFoldDB" id="A0A2T6C8J5"/>
<evidence type="ECO:0000313" key="1">
    <source>
        <dbReference type="EMBL" id="PTX64641.1"/>
    </source>
</evidence>
<keyword evidence="2" id="KW-1185">Reference proteome</keyword>
<sequence length="237" mass="27171">MADRELVRQIVEEVVERLMKQGPTRKRAVAVCWSEAMTDSGQIRLEELEKRWDLVLFTPERSLADPNRYEAVHSWEADEALWDRELTQAERMIFLGVDQDTLVKGARQIADTFPTRLLARSLLKEKEVCLVPEKHLLWTTREKPGNRINPYCRKILECVHELRSYGATVVTTPEEIRGSFAVGDPRFLDVLLLDAEKVQSLPEGSTVVVSSSTLVTPLAKDFVRERKINVQVIDLEM</sequence>
<dbReference type="Proteomes" id="UP000244240">
    <property type="component" value="Unassembled WGS sequence"/>
</dbReference>
<name>A0A2T6C8J5_9BACL</name>
<dbReference type="RefSeq" id="WP_108021704.1">
    <property type="nucleotide sequence ID" value="NZ_QBKR01000002.1"/>
</dbReference>
<dbReference type="EMBL" id="QBKR01000002">
    <property type="protein sequence ID" value="PTX64641.1"/>
    <property type="molecule type" value="Genomic_DNA"/>
</dbReference>
<gene>
    <name evidence="1" type="ORF">C8P63_102135</name>
</gene>
<organism evidence="1 2">
    <name type="scientific">Melghirimyces profundicolus</name>
    <dbReference type="NCBI Taxonomy" id="1242148"/>
    <lineage>
        <taxon>Bacteria</taxon>
        <taxon>Bacillati</taxon>
        <taxon>Bacillota</taxon>
        <taxon>Bacilli</taxon>
        <taxon>Bacillales</taxon>
        <taxon>Thermoactinomycetaceae</taxon>
        <taxon>Melghirimyces</taxon>
    </lineage>
</organism>
<protein>
    <submittedName>
        <fullName evidence="1">Uncharacterized protein</fullName>
    </submittedName>
</protein>
<accession>A0A2T6C8J5</accession>
<comment type="caution">
    <text evidence="1">The sequence shown here is derived from an EMBL/GenBank/DDBJ whole genome shotgun (WGS) entry which is preliminary data.</text>
</comment>
<dbReference type="OrthoDB" id="1706434at2"/>
<reference evidence="1 2" key="1">
    <citation type="submission" date="2018-04" db="EMBL/GenBank/DDBJ databases">
        <title>Genomic Encyclopedia of Archaeal and Bacterial Type Strains, Phase II (KMG-II): from individual species to whole genera.</title>
        <authorList>
            <person name="Goeker M."/>
        </authorList>
    </citation>
    <scope>NUCLEOTIDE SEQUENCE [LARGE SCALE GENOMIC DNA]</scope>
    <source>
        <strain evidence="1 2">DSM 45787</strain>
    </source>
</reference>
<proteinExistence type="predicted"/>